<sequence length="304" mass="32893">MLLLQQMAVLFFLMVLGYCMRKREILSAETAKFLSWLVVHVANPALILSGSIERTGAAAPKELGMCLGIAVLMFVGLILIAAVVTPLFRVSRESAGTYRIMMIFSNVGFMGFPVIRAVYGSEALLYASLFLIPYNLLIYTYGIREMQGAGAERTKISWKKVLNVGVLSCLAALAIAIFQIPTPDFVETAVSSLSGLTAPLSMMVIGASMAEFDVRELFTDRKLLAFSAFKLLVVPVAGMLFIKLFVESEMFLGVCLVMLSTPVGSMTAMLAQQYGGDYELDSKGVALTTLLSVATMPLVSMLVG</sequence>
<accession>A0AC61QWK2</accession>
<name>A0AC61QWK2_9FIRM</name>
<protein>
    <submittedName>
        <fullName evidence="1">AEC family transporter</fullName>
    </submittedName>
</protein>
<dbReference type="EMBL" id="SRZB01000043">
    <property type="protein sequence ID" value="TGX96933.1"/>
    <property type="molecule type" value="Genomic_DNA"/>
</dbReference>
<organism evidence="1 2">
    <name type="scientific">Hominisplanchenecus murintestinalis</name>
    <dbReference type="NCBI Taxonomy" id="2941517"/>
    <lineage>
        <taxon>Bacteria</taxon>
        <taxon>Bacillati</taxon>
        <taxon>Bacillota</taxon>
        <taxon>Clostridia</taxon>
        <taxon>Lachnospirales</taxon>
        <taxon>Lachnospiraceae</taxon>
        <taxon>Hominisplanchenecus</taxon>
    </lineage>
</organism>
<gene>
    <name evidence="1" type="ORF">E5357_14445</name>
</gene>
<keyword evidence="2" id="KW-1185">Reference proteome</keyword>
<proteinExistence type="predicted"/>
<evidence type="ECO:0000313" key="2">
    <source>
        <dbReference type="Proteomes" id="UP000307720"/>
    </source>
</evidence>
<comment type="caution">
    <text evidence="1">The sequence shown here is derived from an EMBL/GenBank/DDBJ whole genome shotgun (WGS) entry which is preliminary data.</text>
</comment>
<evidence type="ECO:0000313" key="1">
    <source>
        <dbReference type="EMBL" id="TGX96933.1"/>
    </source>
</evidence>
<dbReference type="Proteomes" id="UP000307720">
    <property type="component" value="Unassembled WGS sequence"/>
</dbReference>
<reference evidence="1" key="1">
    <citation type="submission" date="2019-04" db="EMBL/GenBank/DDBJ databases">
        <title>Microbes associate with the intestines of laboratory mice.</title>
        <authorList>
            <person name="Navarre W."/>
            <person name="Wong E."/>
            <person name="Huang K."/>
            <person name="Tropini C."/>
            <person name="Ng K."/>
            <person name="Yu B."/>
        </authorList>
    </citation>
    <scope>NUCLEOTIDE SEQUENCE</scope>
    <source>
        <strain evidence="1">NM72_1-8</strain>
    </source>
</reference>